<evidence type="ECO:0000313" key="1">
    <source>
        <dbReference type="EMBL" id="KKR87422.1"/>
    </source>
</evidence>
<dbReference type="EMBL" id="LCAH01000003">
    <property type="protein sequence ID" value="KKR87422.1"/>
    <property type="molecule type" value="Genomic_DNA"/>
</dbReference>
<protein>
    <submittedName>
        <fullName evidence="1">Uncharacterized protein</fullName>
    </submittedName>
</protein>
<dbReference type="AlphaFoldDB" id="A0A0G0XI85"/>
<dbReference type="Proteomes" id="UP000034616">
    <property type="component" value="Unassembled WGS sequence"/>
</dbReference>
<organism evidence="1 2">
    <name type="scientific">Candidatus Uhrbacteria bacterium GW2011_GWC2_41_11</name>
    <dbReference type="NCBI Taxonomy" id="1618985"/>
    <lineage>
        <taxon>Bacteria</taxon>
        <taxon>Candidatus Uhriibacteriota</taxon>
    </lineage>
</organism>
<reference evidence="1 2" key="1">
    <citation type="journal article" date="2015" name="Nature">
        <title>rRNA introns, odd ribosomes, and small enigmatic genomes across a large radiation of phyla.</title>
        <authorList>
            <person name="Brown C.T."/>
            <person name="Hug L.A."/>
            <person name="Thomas B.C."/>
            <person name="Sharon I."/>
            <person name="Castelle C.J."/>
            <person name="Singh A."/>
            <person name="Wilkins M.J."/>
            <person name="Williams K.H."/>
            <person name="Banfield J.F."/>
        </authorList>
    </citation>
    <scope>NUCLEOTIDE SEQUENCE [LARGE SCALE GENOMIC DNA]</scope>
</reference>
<evidence type="ECO:0000313" key="2">
    <source>
        <dbReference type="Proteomes" id="UP000034616"/>
    </source>
</evidence>
<name>A0A0G0XI85_9BACT</name>
<accession>A0A0G0XI85</accession>
<sequence length="221" mass="25498">MFTFTIGIRGVINKGLLEIQSFTSPHHEEITQRINRYIQILSISNSPQTIFLECSAHDSSMRVSEVVFRLHDEEGNDVQPREIFRNNFAVQKLFQSWAFVGLLDMSAVHYRLQAYPFDRYVKQVFDQMDERSRFFVAEGHVFVNVSPVAHRYEELHGVVSLSFKKDGNVSITVPGCRTKASLSTWTNELIAHEIFRRLLDPFQGLSLENLTISDLDETKLN</sequence>
<comment type="caution">
    <text evidence="1">The sequence shown here is derived from an EMBL/GenBank/DDBJ whole genome shotgun (WGS) entry which is preliminary data.</text>
</comment>
<gene>
    <name evidence="1" type="ORF">UU35_C0003G0049</name>
</gene>
<proteinExistence type="predicted"/>